<dbReference type="PANTHER" id="PTHR11054:SF24">
    <property type="entry name" value="6-PHOSPHOGLUCONOLACTONASE 3-RELATED"/>
    <property type="match status" value="1"/>
</dbReference>
<dbReference type="InterPro" id="IPR039104">
    <property type="entry name" value="6PGL"/>
</dbReference>
<dbReference type="GeneID" id="14495431"/>
<dbReference type="CDD" id="cd01400">
    <property type="entry name" value="6PGL"/>
    <property type="match status" value="1"/>
</dbReference>
<accession>I2H249</accession>
<proteinExistence type="inferred from homology"/>
<comment type="pathway">
    <text evidence="3">Carbohydrate degradation; pentose phosphate pathway; D-ribulose 5-phosphate from D-glucose 6-phosphate (oxidative stage): step 2/3.</text>
</comment>
<evidence type="ECO:0000256" key="2">
    <source>
        <dbReference type="ARBA" id="ARBA00004496"/>
    </source>
</evidence>
<evidence type="ECO:0000256" key="3">
    <source>
        <dbReference type="ARBA" id="ARBA00004961"/>
    </source>
</evidence>
<dbReference type="eggNOG" id="KOG3147">
    <property type="taxonomic scope" value="Eukaryota"/>
</dbReference>
<dbReference type="RefSeq" id="XP_004179970.1">
    <property type="nucleotide sequence ID" value="XM_004179922.1"/>
</dbReference>
<evidence type="ECO:0000313" key="10">
    <source>
        <dbReference type="Proteomes" id="UP000002866"/>
    </source>
</evidence>
<dbReference type="Proteomes" id="UP000002866">
    <property type="component" value="Chromosome 3"/>
</dbReference>
<organism evidence="9 10">
    <name type="scientific">Henningerozyma blattae (strain ATCC 34711 / CBS 6284 / DSM 70876 / NBRC 10599 / NRRL Y-10934 / UCD 77-7)</name>
    <name type="common">Yeast</name>
    <name type="synonym">Tetrapisispora blattae</name>
    <dbReference type="NCBI Taxonomy" id="1071380"/>
    <lineage>
        <taxon>Eukaryota</taxon>
        <taxon>Fungi</taxon>
        <taxon>Dikarya</taxon>
        <taxon>Ascomycota</taxon>
        <taxon>Saccharomycotina</taxon>
        <taxon>Saccharomycetes</taxon>
        <taxon>Saccharomycetales</taxon>
        <taxon>Saccharomycetaceae</taxon>
        <taxon>Henningerozyma</taxon>
    </lineage>
</organism>
<evidence type="ECO:0000256" key="5">
    <source>
        <dbReference type="ARBA" id="ARBA00022490"/>
    </source>
</evidence>
<evidence type="ECO:0000256" key="4">
    <source>
        <dbReference type="ARBA" id="ARBA00010662"/>
    </source>
</evidence>
<dbReference type="SUPFAM" id="SSF100950">
    <property type="entry name" value="NagB/RpiA/CoA transferase-like"/>
    <property type="match status" value="1"/>
</dbReference>
<dbReference type="PANTHER" id="PTHR11054">
    <property type="entry name" value="6-PHOSPHOGLUCONOLACTONASE"/>
    <property type="match status" value="1"/>
</dbReference>
<dbReference type="FunFam" id="3.40.50.1360:FF:000005">
    <property type="entry name" value="6-phosphogluconolactonase"/>
    <property type="match status" value="1"/>
</dbReference>
<dbReference type="Pfam" id="PF01182">
    <property type="entry name" value="Glucosamine_iso"/>
    <property type="match status" value="1"/>
</dbReference>
<dbReference type="HOGENOM" id="CLU_053947_0_1_1"/>
<evidence type="ECO:0000259" key="8">
    <source>
        <dbReference type="Pfam" id="PF01182"/>
    </source>
</evidence>
<dbReference type="EMBL" id="HE806318">
    <property type="protein sequence ID" value="CCH60451.1"/>
    <property type="molecule type" value="Genomic_DNA"/>
</dbReference>
<dbReference type="OMA" id="YQLFEFE"/>
<dbReference type="NCBIfam" id="TIGR01198">
    <property type="entry name" value="pgl"/>
    <property type="match status" value="1"/>
</dbReference>
<dbReference type="AlphaFoldDB" id="I2H249"/>
<dbReference type="InterPro" id="IPR006148">
    <property type="entry name" value="Glc/Gal-6P_isomerase"/>
</dbReference>
<dbReference type="InterPro" id="IPR005900">
    <property type="entry name" value="6-phosphogluconolactonase_DevB"/>
</dbReference>
<dbReference type="GO" id="GO:0005975">
    <property type="term" value="P:carbohydrate metabolic process"/>
    <property type="evidence" value="ECO:0007669"/>
    <property type="project" value="InterPro"/>
</dbReference>
<dbReference type="InterPro" id="IPR037171">
    <property type="entry name" value="NagB/RpiA_transferase-like"/>
</dbReference>
<gene>
    <name evidence="9" type="primary">TBLA0C06580</name>
    <name evidence="9" type="ORF">TBLA_0C06580</name>
</gene>
<evidence type="ECO:0000313" key="9">
    <source>
        <dbReference type="EMBL" id="CCH60451.1"/>
    </source>
</evidence>
<sequence>MVSVCKRDSGTDLANELGEFIIKRQNEALLSKQDHFYIAISGGSLINVLKKCLIDNKTIAAKVKWPQWRIYFVDERIVPFDSPDSNYGAFKKAILDPLSHNNDELNEGPTVYALNESLVGNGAAGNEKVAEDYESLLPKFPFHLLLLGFGPDGHTCSLFPNPEHRYLVEERKRHVMYCHDSPKPPSDRITITLPVIKSANSIAFVGEGASKQEILHEIFDIKNEKLPTVMVNDIGKDVYWFVNTIAFEKTKAIDITVV</sequence>
<dbReference type="OrthoDB" id="432544at2759"/>
<dbReference type="GO" id="GO:0005737">
    <property type="term" value="C:cytoplasm"/>
    <property type="evidence" value="ECO:0007669"/>
    <property type="project" value="UniProtKB-SubCell"/>
</dbReference>
<evidence type="ECO:0000256" key="7">
    <source>
        <dbReference type="RuleBase" id="RU365095"/>
    </source>
</evidence>
<name>I2H249_HENB6</name>
<comment type="subcellular location">
    <subcellularLocation>
        <location evidence="2">Cytoplasm</location>
    </subcellularLocation>
</comment>
<protein>
    <recommendedName>
        <fullName evidence="7">6-phosphogluconolactonase-like protein</fullName>
    </recommendedName>
</protein>
<dbReference type="GO" id="GO:0017057">
    <property type="term" value="F:6-phosphogluconolactonase activity"/>
    <property type="evidence" value="ECO:0007669"/>
    <property type="project" value="UniProtKB-EC"/>
</dbReference>
<feature type="domain" description="Glucosamine/galactosamine-6-phosphate isomerase" evidence="8">
    <location>
        <begin position="11"/>
        <end position="240"/>
    </location>
</feature>
<evidence type="ECO:0000256" key="6">
    <source>
        <dbReference type="ARBA" id="ARBA00022801"/>
    </source>
</evidence>
<dbReference type="InParanoid" id="I2H249"/>
<comment type="similarity">
    <text evidence="4 7">Belongs to the glucosamine/galactosamine-6-phosphate isomerase family. 6-phosphogluconolactonase subfamily.</text>
</comment>
<keyword evidence="10" id="KW-1185">Reference proteome</keyword>
<dbReference type="STRING" id="1071380.I2H249"/>
<comment type="catalytic activity">
    <reaction evidence="1">
        <text>6-phospho-D-glucono-1,5-lactone + H2O = 6-phospho-D-gluconate + H(+)</text>
        <dbReference type="Rhea" id="RHEA:12556"/>
        <dbReference type="ChEBI" id="CHEBI:15377"/>
        <dbReference type="ChEBI" id="CHEBI:15378"/>
        <dbReference type="ChEBI" id="CHEBI:57955"/>
        <dbReference type="ChEBI" id="CHEBI:58759"/>
        <dbReference type="EC" id="3.1.1.31"/>
    </reaction>
</comment>
<reference evidence="9 10" key="1">
    <citation type="journal article" date="2011" name="Proc. Natl. Acad. Sci. U.S.A.">
        <title>Evolutionary erosion of yeast sex chromosomes by mating-type switching accidents.</title>
        <authorList>
            <person name="Gordon J.L."/>
            <person name="Armisen D."/>
            <person name="Proux-Wera E."/>
            <person name="Oheigeartaigh S.S."/>
            <person name="Byrne K.P."/>
            <person name="Wolfe K.H."/>
        </authorList>
    </citation>
    <scope>NUCLEOTIDE SEQUENCE [LARGE SCALE GENOMIC DNA]</scope>
    <source>
        <strain evidence="10">ATCC 34711 / CBS 6284 / DSM 70876 / NBRC 10599 / NRRL Y-10934 / UCD 77-7</strain>
    </source>
</reference>
<dbReference type="GO" id="GO:0006098">
    <property type="term" value="P:pentose-phosphate shunt"/>
    <property type="evidence" value="ECO:0007669"/>
    <property type="project" value="InterPro"/>
</dbReference>
<dbReference type="Gene3D" id="3.40.50.1360">
    <property type="match status" value="1"/>
</dbReference>
<keyword evidence="5" id="KW-0963">Cytoplasm</keyword>
<evidence type="ECO:0000256" key="1">
    <source>
        <dbReference type="ARBA" id="ARBA00000832"/>
    </source>
</evidence>
<keyword evidence="6" id="KW-0378">Hydrolase</keyword>
<dbReference type="FunCoup" id="I2H249">
    <property type="interactions" value="625"/>
</dbReference>
<dbReference type="KEGG" id="tbl:TBLA_0C06580"/>